<dbReference type="InterPro" id="IPR005119">
    <property type="entry name" value="LysR_subst-bd"/>
</dbReference>
<dbReference type="InterPro" id="IPR036388">
    <property type="entry name" value="WH-like_DNA-bd_sf"/>
</dbReference>
<evidence type="ECO:0000256" key="4">
    <source>
        <dbReference type="ARBA" id="ARBA00023163"/>
    </source>
</evidence>
<comment type="caution">
    <text evidence="6">The sequence shown here is derived from an EMBL/GenBank/DDBJ whole genome shotgun (WGS) entry which is preliminary data.</text>
</comment>
<dbReference type="SUPFAM" id="SSF53850">
    <property type="entry name" value="Periplasmic binding protein-like II"/>
    <property type="match status" value="1"/>
</dbReference>
<organism evidence="6 7">
    <name type="scientific">Alistipes inops</name>
    <dbReference type="NCBI Taxonomy" id="1501391"/>
    <lineage>
        <taxon>Bacteria</taxon>
        <taxon>Pseudomonadati</taxon>
        <taxon>Bacteroidota</taxon>
        <taxon>Bacteroidia</taxon>
        <taxon>Bacteroidales</taxon>
        <taxon>Rikenellaceae</taxon>
        <taxon>Alistipes</taxon>
    </lineage>
</organism>
<gene>
    <name evidence="6" type="ORF">LG35_08495</name>
</gene>
<dbReference type="Gene3D" id="1.10.10.10">
    <property type="entry name" value="Winged helix-like DNA-binding domain superfamily/Winged helix DNA-binding domain"/>
    <property type="match status" value="1"/>
</dbReference>
<dbReference type="PROSITE" id="PS50931">
    <property type="entry name" value="HTH_LYSR"/>
    <property type="match status" value="1"/>
</dbReference>
<keyword evidence="7" id="KW-1185">Reference proteome</keyword>
<evidence type="ECO:0000256" key="2">
    <source>
        <dbReference type="ARBA" id="ARBA00023015"/>
    </source>
</evidence>
<feature type="domain" description="HTH lysR-type" evidence="5">
    <location>
        <begin position="1"/>
        <end position="59"/>
    </location>
</feature>
<dbReference type="Gene3D" id="3.40.190.290">
    <property type="match status" value="1"/>
</dbReference>
<dbReference type="RefSeq" id="WP_022063653.1">
    <property type="nucleotide sequence ID" value="NZ_JRGF01000010.1"/>
</dbReference>
<reference evidence="6 7" key="1">
    <citation type="submission" date="2014-09" db="EMBL/GenBank/DDBJ databases">
        <title>Alistipes sp. 627, sp. nov., a novel member of the family Rikenellaceae isolated from human faeces.</title>
        <authorList>
            <person name="Shkoporov A.N."/>
            <person name="Chaplin A.V."/>
            <person name="Motuzova O.V."/>
            <person name="Kafarskaia L.I."/>
            <person name="Khokhlova E.V."/>
            <person name="Efimov B.A."/>
        </authorList>
    </citation>
    <scope>NUCLEOTIDE SEQUENCE [LARGE SCALE GENOMIC DNA]</scope>
    <source>
        <strain evidence="6 7">627</strain>
    </source>
</reference>
<name>A0ABR4YHL0_9BACT</name>
<accession>A0ABR4YHL0</accession>
<evidence type="ECO:0000313" key="6">
    <source>
        <dbReference type="EMBL" id="KHE41605.1"/>
    </source>
</evidence>
<dbReference type="Pfam" id="PF03466">
    <property type="entry name" value="LysR_substrate"/>
    <property type="match status" value="1"/>
</dbReference>
<dbReference type="Pfam" id="PF00126">
    <property type="entry name" value="HTH_1"/>
    <property type="match status" value="1"/>
</dbReference>
<dbReference type="PANTHER" id="PTHR30126:SF39">
    <property type="entry name" value="HTH-TYPE TRANSCRIPTIONAL REGULATOR CYSL"/>
    <property type="match status" value="1"/>
</dbReference>
<dbReference type="PANTHER" id="PTHR30126">
    <property type="entry name" value="HTH-TYPE TRANSCRIPTIONAL REGULATOR"/>
    <property type="match status" value="1"/>
</dbReference>
<dbReference type="EMBL" id="JRGF01000010">
    <property type="protein sequence ID" value="KHE41605.1"/>
    <property type="molecule type" value="Genomic_DNA"/>
</dbReference>
<keyword evidence="2" id="KW-0805">Transcription regulation</keyword>
<keyword evidence="3" id="KW-0238">DNA-binding</keyword>
<dbReference type="Proteomes" id="UP000030889">
    <property type="component" value="Unassembled WGS sequence"/>
</dbReference>
<dbReference type="PRINTS" id="PR00039">
    <property type="entry name" value="HTHLYSR"/>
</dbReference>
<dbReference type="CDD" id="cd08420">
    <property type="entry name" value="PBP2_CysL_like"/>
    <property type="match status" value="1"/>
</dbReference>
<dbReference type="InterPro" id="IPR036390">
    <property type="entry name" value="WH_DNA-bd_sf"/>
</dbReference>
<sequence length="300" mass="33171">MITDFRLKVFKTVADRLSFTKAAAELLISQPAVTRHISELEKQLGVPLFDRCRGNVSLTAHGKLMLDYANRILAIYADLNDTFADDAGRPAGNIRIGASTTIAQYLLPGILASFRRRYPEIDVELANGNTEQIEELVAGGRIDIGMIEGKAAGHALHYEPFMHDELVLVTSASNSAFRDDEVDMATLGRLPLVIRENGSGTLDILTEALARCGLELQSMNIEMQLGSSESIKRYLYDSGAFAFISIQAILDELAHNKLRIVDTDGLEINRSFSFVTAHGNYGRLPKLFKQFCTNHHNTKL</sequence>
<comment type="similarity">
    <text evidence="1">Belongs to the LysR transcriptional regulatory family.</text>
</comment>
<proteinExistence type="inferred from homology"/>
<evidence type="ECO:0000256" key="1">
    <source>
        <dbReference type="ARBA" id="ARBA00009437"/>
    </source>
</evidence>
<protein>
    <recommendedName>
        <fullName evidence="5">HTH lysR-type domain-containing protein</fullName>
    </recommendedName>
</protein>
<evidence type="ECO:0000313" key="7">
    <source>
        <dbReference type="Proteomes" id="UP000030889"/>
    </source>
</evidence>
<keyword evidence="4" id="KW-0804">Transcription</keyword>
<dbReference type="SUPFAM" id="SSF46785">
    <property type="entry name" value="Winged helix' DNA-binding domain"/>
    <property type="match status" value="1"/>
</dbReference>
<dbReference type="InterPro" id="IPR000847">
    <property type="entry name" value="LysR_HTH_N"/>
</dbReference>
<evidence type="ECO:0000256" key="3">
    <source>
        <dbReference type="ARBA" id="ARBA00023125"/>
    </source>
</evidence>
<evidence type="ECO:0000259" key="5">
    <source>
        <dbReference type="PROSITE" id="PS50931"/>
    </source>
</evidence>